<gene>
    <name evidence="1" type="ORF">PanWU01x14_014430</name>
</gene>
<dbReference type="Proteomes" id="UP000237105">
    <property type="component" value="Unassembled WGS sequence"/>
</dbReference>
<dbReference type="EMBL" id="JXTB01000006">
    <property type="protein sequence ID" value="PON78942.1"/>
    <property type="molecule type" value="Genomic_DNA"/>
</dbReference>
<dbReference type="AlphaFoldDB" id="A0A2P5E073"/>
<sequence>MTHHLRMGPPINLSPKNWTLDITLGLLRFSHRLTSPRVTAVSPKFHPIRSGVAYFRMEKHVEARVKGRQNPFTRTQTA</sequence>
<organism evidence="1 2">
    <name type="scientific">Parasponia andersonii</name>
    <name type="common">Sponia andersonii</name>
    <dbReference type="NCBI Taxonomy" id="3476"/>
    <lineage>
        <taxon>Eukaryota</taxon>
        <taxon>Viridiplantae</taxon>
        <taxon>Streptophyta</taxon>
        <taxon>Embryophyta</taxon>
        <taxon>Tracheophyta</taxon>
        <taxon>Spermatophyta</taxon>
        <taxon>Magnoliopsida</taxon>
        <taxon>eudicotyledons</taxon>
        <taxon>Gunneridae</taxon>
        <taxon>Pentapetalae</taxon>
        <taxon>rosids</taxon>
        <taxon>fabids</taxon>
        <taxon>Rosales</taxon>
        <taxon>Cannabaceae</taxon>
        <taxon>Parasponia</taxon>
    </lineage>
</organism>
<proteinExistence type="predicted"/>
<evidence type="ECO:0000313" key="2">
    <source>
        <dbReference type="Proteomes" id="UP000237105"/>
    </source>
</evidence>
<protein>
    <submittedName>
        <fullName evidence="1">Uncharacterized protein</fullName>
    </submittedName>
</protein>
<evidence type="ECO:0000313" key="1">
    <source>
        <dbReference type="EMBL" id="PON78942.1"/>
    </source>
</evidence>
<accession>A0A2P5E073</accession>
<keyword evidence="2" id="KW-1185">Reference proteome</keyword>
<name>A0A2P5E073_PARAD</name>
<reference evidence="2" key="1">
    <citation type="submission" date="2016-06" db="EMBL/GenBank/DDBJ databases">
        <title>Parallel loss of symbiosis genes in relatives of nitrogen-fixing non-legume Parasponia.</title>
        <authorList>
            <person name="Van Velzen R."/>
            <person name="Holmer R."/>
            <person name="Bu F."/>
            <person name="Rutten L."/>
            <person name="Van Zeijl A."/>
            <person name="Liu W."/>
            <person name="Santuari L."/>
            <person name="Cao Q."/>
            <person name="Sharma T."/>
            <person name="Shen D."/>
            <person name="Roswanjaya Y."/>
            <person name="Wardhani T."/>
            <person name="Kalhor M.S."/>
            <person name="Jansen J."/>
            <person name="Van den Hoogen J."/>
            <person name="Gungor B."/>
            <person name="Hartog M."/>
            <person name="Hontelez J."/>
            <person name="Verver J."/>
            <person name="Yang W.-C."/>
            <person name="Schijlen E."/>
            <person name="Repin R."/>
            <person name="Schilthuizen M."/>
            <person name="Schranz E."/>
            <person name="Heidstra R."/>
            <person name="Miyata K."/>
            <person name="Fedorova E."/>
            <person name="Kohlen W."/>
            <person name="Bisseling T."/>
            <person name="Smit S."/>
            <person name="Geurts R."/>
        </authorList>
    </citation>
    <scope>NUCLEOTIDE SEQUENCE [LARGE SCALE GENOMIC DNA]</scope>
    <source>
        <strain evidence="2">cv. WU1-14</strain>
    </source>
</reference>
<comment type="caution">
    <text evidence="1">The sequence shown here is derived from an EMBL/GenBank/DDBJ whole genome shotgun (WGS) entry which is preliminary data.</text>
</comment>